<dbReference type="RefSeq" id="WP_249310582.1">
    <property type="nucleotide sequence ID" value="NZ_JACRSU010000001.1"/>
</dbReference>
<keyword evidence="3" id="KW-0732">Signal</keyword>
<keyword evidence="1" id="KW-0677">Repeat</keyword>
<evidence type="ECO:0000256" key="1">
    <source>
        <dbReference type="ARBA" id="ARBA00022737"/>
    </source>
</evidence>
<feature type="domain" description="SLH" evidence="4">
    <location>
        <begin position="407"/>
        <end position="470"/>
    </location>
</feature>
<keyword evidence="6" id="KW-1185">Reference proteome</keyword>
<dbReference type="Proteomes" id="UP000611762">
    <property type="component" value="Unassembled WGS sequence"/>
</dbReference>
<dbReference type="PROSITE" id="PS51272">
    <property type="entry name" value="SLH"/>
    <property type="match status" value="3"/>
</dbReference>
<dbReference type="InterPro" id="IPR051465">
    <property type="entry name" value="Cell_Envelope_Struct_Comp"/>
</dbReference>
<comment type="caution">
    <text evidence="5">The sequence shown here is derived from an EMBL/GenBank/DDBJ whole genome shotgun (WGS) entry which is preliminary data.</text>
</comment>
<dbReference type="PANTHER" id="PTHR43308">
    <property type="entry name" value="OUTER MEMBRANE PROTEIN ALPHA-RELATED"/>
    <property type="match status" value="1"/>
</dbReference>
<sequence length="588" mass="63672">MKTHKLKKMISLVTAVSLLLGLMLTSTVSAAEKPSVSLLGAHVTISGSAGDMDNVICIVLKPGYSDVNQLSVDEFQKACHYSNDTTPENGTYSFSFFMLDDSESGTYTATVGANGTFFENAEFYYASKNDRLDAIDNIVNAPSADALTSVLLGKEDDDEAQKEYLNKLYNAMGFLIDSYAAMSETQQLEINKALYASRGDYIGDDASDKAAVVFNNAIALSNVNHASDAEKMMQAITDYNSVFKFDLSEKGLYGSLASEEKELVYKAVYGRKPFEKEDDLSTAFNEELCVPYLNAIAYGDFVKFVEENNEYLNFDMDRFEDLNEDSQTAIAKEMAKADFDTIKQARTKFDDLLEKYEDEEDDNPGGGSSGGGGGSSGGGGNRGGNKVTDVYVGDKDKDDTSNVVEPSNEPYDDLESVTWAKDSILSLTEKGIVSGDGNKKFRPNDNIKREEFLKIALEAFNLVSDGAVCELDDVADNAWYYKYVASGMEKELVNGVDERHFGVGSEITRQDMATLAYRIAVYAGVDLSGGNGIAFSDEAEIGSYAKEAVAAMSANGIINGVGDGNFAPGSFATRAQACKIISQLLSLA</sequence>
<feature type="signal peptide" evidence="3">
    <location>
        <begin position="1"/>
        <end position="30"/>
    </location>
</feature>
<dbReference type="PANTHER" id="PTHR43308:SF5">
    <property type="entry name" value="S-LAYER PROTEIN _ PEPTIDOGLYCAN ENDO-BETA-N-ACETYLGLUCOSAMINIDASE"/>
    <property type="match status" value="1"/>
</dbReference>
<feature type="chain" id="PRO_5037227217" evidence="3">
    <location>
        <begin position="31"/>
        <end position="588"/>
    </location>
</feature>
<evidence type="ECO:0000313" key="6">
    <source>
        <dbReference type="Proteomes" id="UP000611762"/>
    </source>
</evidence>
<feature type="domain" description="SLH" evidence="4">
    <location>
        <begin position="532"/>
        <end position="588"/>
    </location>
</feature>
<evidence type="ECO:0000259" key="4">
    <source>
        <dbReference type="PROSITE" id="PS51272"/>
    </source>
</evidence>
<feature type="compositionally biased region" description="Gly residues" evidence="2">
    <location>
        <begin position="364"/>
        <end position="383"/>
    </location>
</feature>
<evidence type="ECO:0000313" key="5">
    <source>
        <dbReference type="EMBL" id="MBC8539461.1"/>
    </source>
</evidence>
<dbReference type="InterPro" id="IPR001119">
    <property type="entry name" value="SLH_dom"/>
</dbReference>
<proteinExistence type="predicted"/>
<name>A0A926DJN6_9FIRM</name>
<organism evidence="5 6">
    <name type="scientific">Congzhengia minquanensis</name>
    <dbReference type="NCBI Taxonomy" id="2763657"/>
    <lineage>
        <taxon>Bacteria</taxon>
        <taxon>Bacillati</taxon>
        <taxon>Bacillota</taxon>
        <taxon>Clostridia</taxon>
        <taxon>Eubacteriales</taxon>
        <taxon>Oscillospiraceae</taxon>
        <taxon>Congzhengia</taxon>
    </lineage>
</organism>
<protein>
    <submittedName>
        <fullName evidence="5">S-layer homology domain-containing protein</fullName>
    </submittedName>
</protein>
<evidence type="ECO:0000256" key="2">
    <source>
        <dbReference type="SAM" id="MobiDB-lite"/>
    </source>
</evidence>
<dbReference type="Pfam" id="PF00395">
    <property type="entry name" value="SLH"/>
    <property type="match status" value="3"/>
</dbReference>
<dbReference type="AlphaFoldDB" id="A0A926DJN6"/>
<dbReference type="EMBL" id="JACRSU010000001">
    <property type="protein sequence ID" value="MBC8539461.1"/>
    <property type="molecule type" value="Genomic_DNA"/>
</dbReference>
<feature type="region of interest" description="Disordered" evidence="2">
    <location>
        <begin position="357"/>
        <end position="411"/>
    </location>
</feature>
<gene>
    <name evidence="5" type="ORF">H8698_00535</name>
</gene>
<accession>A0A926DJN6</accession>
<reference evidence="5" key="1">
    <citation type="submission" date="2020-08" db="EMBL/GenBank/DDBJ databases">
        <title>Genome public.</title>
        <authorList>
            <person name="Liu C."/>
            <person name="Sun Q."/>
        </authorList>
    </citation>
    <scope>NUCLEOTIDE SEQUENCE</scope>
    <source>
        <strain evidence="5">H8</strain>
    </source>
</reference>
<feature type="domain" description="SLH" evidence="4">
    <location>
        <begin position="471"/>
        <end position="530"/>
    </location>
</feature>
<evidence type="ECO:0000256" key="3">
    <source>
        <dbReference type="SAM" id="SignalP"/>
    </source>
</evidence>